<dbReference type="AlphaFoldDB" id="E6VW31"/>
<evidence type="ECO:0000313" key="1">
    <source>
        <dbReference type="EMBL" id="ADU62476.1"/>
    </source>
</evidence>
<organism evidence="1 2">
    <name type="scientific">Pseudodesulfovibrio aespoeensis (strain ATCC 700646 / DSM 10631 / Aspo-2)</name>
    <name type="common">Desulfovibrio aespoeensis</name>
    <dbReference type="NCBI Taxonomy" id="643562"/>
    <lineage>
        <taxon>Bacteria</taxon>
        <taxon>Pseudomonadati</taxon>
        <taxon>Thermodesulfobacteriota</taxon>
        <taxon>Desulfovibrionia</taxon>
        <taxon>Desulfovibrionales</taxon>
        <taxon>Desulfovibrionaceae</taxon>
    </lineage>
</organism>
<name>E6VW31_PSEA9</name>
<dbReference type="eggNOG" id="ENOG50318Q2">
    <property type="taxonomic scope" value="Bacteria"/>
</dbReference>
<gene>
    <name evidence="1" type="ordered locus">Daes_1462</name>
</gene>
<protein>
    <recommendedName>
        <fullName evidence="3">ApeA N-terminal domain-containing protein</fullName>
    </recommendedName>
</protein>
<dbReference type="KEGG" id="das:Daes_1462"/>
<dbReference type="OrthoDB" id="5465158at2"/>
<accession>E6VW31</accession>
<reference evidence="2" key="1">
    <citation type="submission" date="2010-12" db="EMBL/GenBank/DDBJ databases">
        <title>Complete sequence of Desulfovibrio aespoeensis Aspo-2.</title>
        <authorList>
            <consortium name="US DOE Joint Genome Institute"/>
            <person name="Lucas S."/>
            <person name="Copeland A."/>
            <person name="Lapidus A."/>
            <person name="Cheng J.-F."/>
            <person name="Goodwin L."/>
            <person name="Pitluck S."/>
            <person name="Chertkov O."/>
            <person name="Misra M."/>
            <person name="Detter J.C."/>
            <person name="Han C."/>
            <person name="Tapia R."/>
            <person name="Land M."/>
            <person name="Hauser L."/>
            <person name="Kyrpides N."/>
            <person name="Ivanova N."/>
            <person name="Ovchinnikova G."/>
            <person name="Pedersen K."/>
            <person name="Jagevall S."/>
            <person name="Hazen T."/>
            <person name="Woyke T."/>
        </authorList>
    </citation>
    <scope>NUCLEOTIDE SEQUENCE [LARGE SCALE GENOMIC DNA]</scope>
    <source>
        <strain evidence="2">ATCC 700646 / DSM 10631 / Aspo-2</strain>
    </source>
</reference>
<dbReference type="HOGENOM" id="CLU_1123129_0_0_7"/>
<evidence type="ECO:0008006" key="3">
    <source>
        <dbReference type="Google" id="ProtNLM"/>
    </source>
</evidence>
<keyword evidence="2" id="KW-1185">Reference proteome</keyword>
<evidence type="ECO:0000313" key="2">
    <source>
        <dbReference type="Proteomes" id="UP000002191"/>
    </source>
</evidence>
<proteinExistence type="predicted"/>
<dbReference type="Pfam" id="PF17419">
    <property type="entry name" value="MauJ"/>
    <property type="match status" value="1"/>
</dbReference>
<dbReference type="InterPro" id="IPR035383">
    <property type="entry name" value="MauJ"/>
</dbReference>
<dbReference type="Proteomes" id="UP000002191">
    <property type="component" value="Chromosome"/>
</dbReference>
<dbReference type="RefSeq" id="WP_013514406.1">
    <property type="nucleotide sequence ID" value="NC_014844.1"/>
</dbReference>
<sequence length="247" mass="28619">MYAIIGFDFSGMFDQESYAFNYNGYEIELTKEVFEVREEYPVPKFISNQLKIKVKNSNGDAEHEVGMMFLSELSWLYKVKILATEHMTGGGGRCIAMLAGQRSMHVNVDMRYYKPMPLDHEQRLAVGLFKEGFSSTSVFFQLLGLYKIFEIRMDAPTRREWVTNFLTEHWDGFGFDKPYEYVPKDPAELQLVLWKYGRCGVAHGGKEAIDVQSLYDHKKTGLCYNIIKMAAEHYMVDEMGIPNLLQY</sequence>
<dbReference type="EMBL" id="CP002431">
    <property type="protein sequence ID" value="ADU62476.1"/>
    <property type="molecule type" value="Genomic_DNA"/>
</dbReference>
<reference evidence="1 2" key="2">
    <citation type="journal article" date="2014" name="Genome Announc.">
        <title>Complete Genome Sequence of the Subsurface, Mesophilic Sulfate-Reducing Bacterium Desulfovibrio aespoeensis Aspo-2.</title>
        <authorList>
            <person name="Pedersen K."/>
            <person name="Bengtsson A."/>
            <person name="Edlund J."/>
            <person name="Rabe L."/>
            <person name="Hazen T."/>
            <person name="Chakraborty R."/>
            <person name="Goodwin L."/>
            <person name="Shapiro N."/>
        </authorList>
    </citation>
    <scope>NUCLEOTIDE SEQUENCE [LARGE SCALE GENOMIC DNA]</scope>
    <source>
        <strain evidence="2">ATCC 700646 / DSM 10631 / Aspo-2</strain>
    </source>
</reference>